<evidence type="ECO:0000313" key="3">
    <source>
        <dbReference type="Proteomes" id="UP000593765"/>
    </source>
</evidence>
<proteinExistence type="predicted"/>
<protein>
    <recommendedName>
        <fullName evidence="4">DUF3352 domain-containing protein</fullName>
    </recommendedName>
</protein>
<accession>A0A7M2WQI6</accession>
<evidence type="ECO:0008006" key="4">
    <source>
        <dbReference type="Google" id="ProtNLM"/>
    </source>
</evidence>
<dbReference type="RefSeq" id="WP_206290626.1">
    <property type="nucleotide sequence ID" value="NZ_CP063458.1"/>
</dbReference>
<keyword evidence="3" id="KW-1185">Reference proteome</keyword>
<name>A0A7M2WQI6_9BACT</name>
<feature type="chain" id="PRO_5034356951" description="DUF3352 domain-containing protein" evidence="1">
    <location>
        <begin position="27"/>
        <end position="472"/>
    </location>
</feature>
<dbReference type="KEGG" id="hbs:IPV69_15640"/>
<reference evidence="2 3" key="1">
    <citation type="submission" date="2020-10" db="EMBL/GenBank/DDBJ databases">
        <title>Wide distribution of Phycisphaera-like planctomycetes from WD2101 soil group in peatlands and genome analysis of the first cultivated representative.</title>
        <authorList>
            <person name="Dedysh S.N."/>
            <person name="Beletsky A.V."/>
            <person name="Ivanova A."/>
            <person name="Kulichevskaya I.S."/>
            <person name="Suzina N.E."/>
            <person name="Philippov D.A."/>
            <person name="Rakitin A.L."/>
            <person name="Mardanov A.V."/>
            <person name="Ravin N.V."/>
        </authorList>
    </citation>
    <scope>NUCLEOTIDE SEQUENCE [LARGE SCALE GENOMIC DNA]</scope>
    <source>
        <strain evidence="2 3">M1803</strain>
    </source>
</reference>
<evidence type="ECO:0000313" key="2">
    <source>
        <dbReference type="EMBL" id="QOV87716.1"/>
    </source>
</evidence>
<dbReference type="Proteomes" id="UP000593765">
    <property type="component" value="Chromosome"/>
</dbReference>
<feature type="signal peptide" evidence="1">
    <location>
        <begin position="1"/>
        <end position="26"/>
    </location>
</feature>
<keyword evidence="1" id="KW-0732">Signal</keyword>
<organism evidence="2 3">
    <name type="scientific">Humisphaera borealis</name>
    <dbReference type="NCBI Taxonomy" id="2807512"/>
    <lineage>
        <taxon>Bacteria</taxon>
        <taxon>Pseudomonadati</taxon>
        <taxon>Planctomycetota</taxon>
        <taxon>Phycisphaerae</taxon>
        <taxon>Tepidisphaerales</taxon>
        <taxon>Tepidisphaeraceae</taxon>
        <taxon>Humisphaera</taxon>
    </lineage>
</organism>
<evidence type="ECO:0000256" key="1">
    <source>
        <dbReference type="SAM" id="SignalP"/>
    </source>
</evidence>
<dbReference type="EMBL" id="CP063458">
    <property type="protein sequence ID" value="QOV87716.1"/>
    <property type="molecule type" value="Genomic_DNA"/>
</dbReference>
<sequence length="472" mass="49969">MTRRFLPFLIVFVVAFAALVAPAAAAKDAKPTLPPPLPGAANFIDDKTMIVGYVDVPAVEPEALLNWVVTMLKAGQSPQEEIDGATYALRGLVPPAKKWVGDFGRAGGKALFVVVSSDALVPPVVVVPVDRRANGNALAELLKSPFGVPLPSGFIPTPGKPGPGIPYGYHVDRIGDALALGNPQTLRKANELSRQPGRPARPELTAALADSGGTVRVAFAMTEPLRTILRSIGPNLPAELGGEPTATLTEKMSWATLSFDAPAGRSTDASLRLSMQAVDSDAARRLKNIAVAVFRTTVNDGDLGKHPDKDKVLTMLEPQVQGDRVEVRLDPAEMKASAGILGPLAIKAREKAARDESETKLKLLVSAIRNYTGDTGGRFPRSMEDPELLKYLGKTPAEHKVALLNPVNPGRGYVMLSPSVPAGVNPSAVLLVYEGYDKWPSTGIQGGFADGRVAVIKTEPELKAMVRAATGR</sequence>
<dbReference type="AlphaFoldDB" id="A0A7M2WQI6"/>
<gene>
    <name evidence="2" type="ORF">IPV69_15640</name>
</gene>